<evidence type="ECO:0008006" key="2">
    <source>
        <dbReference type="Google" id="ProtNLM"/>
    </source>
</evidence>
<gene>
    <name evidence="1" type="ORF">S01H1_52958</name>
</gene>
<name>X0WAN6_9ZZZZ</name>
<comment type="caution">
    <text evidence="1">The sequence shown here is derived from an EMBL/GenBank/DDBJ whole genome shotgun (WGS) entry which is preliminary data.</text>
</comment>
<dbReference type="AlphaFoldDB" id="X0WAN6"/>
<proteinExistence type="predicted"/>
<reference evidence="1" key="1">
    <citation type="journal article" date="2014" name="Front. Microbiol.">
        <title>High frequency of phylogenetically diverse reductive dehalogenase-homologous genes in deep subseafloor sedimentary metagenomes.</title>
        <authorList>
            <person name="Kawai M."/>
            <person name="Futagami T."/>
            <person name="Toyoda A."/>
            <person name="Takaki Y."/>
            <person name="Nishi S."/>
            <person name="Hori S."/>
            <person name="Arai W."/>
            <person name="Tsubouchi T."/>
            <person name="Morono Y."/>
            <person name="Uchiyama I."/>
            <person name="Ito T."/>
            <person name="Fujiyama A."/>
            <person name="Inagaki F."/>
            <person name="Takami H."/>
        </authorList>
    </citation>
    <scope>NUCLEOTIDE SEQUENCE</scope>
    <source>
        <strain evidence="1">Expedition CK06-06</strain>
    </source>
</reference>
<sequence length="34" mass="3698">AISRRLARSLDGELTLKRQREGQACFVLTLPAAG</sequence>
<protein>
    <recommendedName>
        <fullName evidence="2">Sensor histidine kinase</fullName>
    </recommendedName>
</protein>
<dbReference type="EMBL" id="BARS01034263">
    <property type="protein sequence ID" value="GAG20282.1"/>
    <property type="molecule type" value="Genomic_DNA"/>
</dbReference>
<organism evidence="1">
    <name type="scientific">marine sediment metagenome</name>
    <dbReference type="NCBI Taxonomy" id="412755"/>
    <lineage>
        <taxon>unclassified sequences</taxon>
        <taxon>metagenomes</taxon>
        <taxon>ecological metagenomes</taxon>
    </lineage>
</organism>
<feature type="non-terminal residue" evidence="1">
    <location>
        <position position="1"/>
    </location>
</feature>
<accession>X0WAN6</accession>
<evidence type="ECO:0000313" key="1">
    <source>
        <dbReference type="EMBL" id="GAG20282.1"/>
    </source>
</evidence>